<organism evidence="2 3">
    <name type="scientific">Parabacteroides goldsteinii DSM 19448 = WAL 12034</name>
    <dbReference type="NCBI Taxonomy" id="927665"/>
    <lineage>
        <taxon>Bacteria</taxon>
        <taxon>Pseudomonadati</taxon>
        <taxon>Bacteroidota</taxon>
        <taxon>Bacteroidia</taxon>
        <taxon>Bacteroidales</taxon>
        <taxon>Tannerellaceae</taxon>
        <taxon>Parabacteroides</taxon>
    </lineage>
</organism>
<evidence type="ECO:0000313" key="2">
    <source>
        <dbReference type="EMBL" id="KKB57672.1"/>
    </source>
</evidence>
<dbReference type="STRING" id="927665.HMPREF1535_01119"/>
<accession>A0A0F5JJQ7</accession>
<evidence type="ECO:0000313" key="3">
    <source>
        <dbReference type="Proteomes" id="UP000033047"/>
    </source>
</evidence>
<evidence type="ECO:0000256" key="1">
    <source>
        <dbReference type="SAM" id="SignalP"/>
    </source>
</evidence>
<dbReference type="PROSITE" id="PS51257">
    <property type="entry name" value="PROKAR_LIPOPROTEIN"/>
    <property type="match status" value="1"/>
</dbReference>
<dbReference type="AlphaFoldDB" id="A0A0F5JJQ7"/>
<sequence length="168" mass="19665">MTKLQILALLLASLALLFFTSCDSEDFQEPDVYKVTPDLRLRINQGMKLSSKSERRTFKEKFDLFQEKCDEMDHITSPYTYMETEEYKDFKNFLLSSSPHIYYLLMDKFLKSRLSFFSNIISDILVSSKPAIADQIAEQMRATGTLEESFYLYPQLCLDIWLDALDTQ</sequence>
<reference evidence="2 3" key="1">
    <citation type="submission" date="2013-04" db="EMBL/GenBank/DDBJ databases">
        <title>The Genome Sequence of Parabacteroides goldsteinii DSM 19448.</title>
        <authorList>
            <consortium name="The Broad Institute Genomics Platform"/>
            <person name="Earl A."/>
            <person name="Ward D."/>
            <person name="Feldgarden M."/>
            <person name="Gevers D."/>
            <person name="Martens E."/>
            <person name="Sakamoto M."/>
            <person name="Benno Y."/>
            <person name="Song Y."/>
            <person name="Liu C."/>
            <person name="Lee J."/>
            <person name="Bolanos M."/>
            <person name="Vaisanen M.L."/>
            <person name="Finegold S.M."/>
            <person name="Walker B."/>
            <person name="Young S."/>
            <person name="Zeng Q."/>
            <person name="Gargeya S."/>
            <person name="Fitzgerald M."/>
            <person name="Haas B."/>
            <person name="Abouelleil A."/>
            <person name="Allen A.W."/>
            <person name="Alvarado L."/>
            <person name="Arachchi H.M."/>
            <person name="Berlin A.M."/>
            <person name="Chapman S.B."/>
            <person name="Gainer-Dewar J."/>
            <person name="Goldberg J."/>
            <person name="Griggs A."/>
            <person name="Gujja S."/>
            <person name="Hansen M."/>
            <person name="Howarth C."/>
            <person name="Imamovic A."/>
            <person name="Ireland A."/>
            <person name="Larimer J."/>
            <person name="McCowan C."/>
            <person name="Murphy C."/>
            <person name="Pearson M."/>
            <person name="Poon T.W."/>
            <person name="Priest M."/>
            <person name="Roberts A."/>
            <person name="Saif S."/>
            <person name="Shea T."/>
            <person name="Sisk P."/>
            <person name="Sykes S."/>
            <person name="Wortman J."/>
            <person name="Nusbaum C."/>
            <person name="Birren B."/>
        </authorList>
    </citation>
    <scope>NUCLEOTIDE SEQUENCE [LARGE SCALE GENOMIC DNA]</scope>
    <source>
        <strain evidence="2 3">DSM 19448</strain>
    </source>
</reference>
<feature type="signal peptide" evidence="1">
    <location>
        <begin position="1"/>
        <end position="24"/>
    </location>
</feature>
<dbReference type="HOGENOM" id="CLU_1584912_0_0_10"/>
<comment type="caution">
    <text evidence="2">The sequence shown here is derived from an EMBL/GenBank/DDBJ whole genome shotgun (WGS) entry which is preliminary data.</text>
</comment>
<dbReference type="Proteomes" id="UP000033047">
    <property type="component" value="Unassembled WGS sequence"/>
</dbReference>
<gene>
    <name evidence="2" type="ORF">HMPREF1535_01119</name>
</gene>
<dbReference type="EMBL" id="AQHV01000008">
    <property type="protein sequence ID" value="KKB57672.1"/>
    <property type="molecule type" value="Genomic_DNA"/>
</dbReference>
<dbReference type="RefSeq" id="WP_010801669.1">
    <property type="nucleotide sequence ID" value="NZ_KQ033912.1"/>
</dbReference>
<feature type="chain" id="PRO_5002489529" evidence="1">
    <location>
        <begin position="25"/>
        <end position="168"/>
    </location>
</feature>
<dbReference type="PATRIC" id="fig|927665.4.peg.1143"/>
<name>A0A0F5JJQ7_9BACT</name>
<proteinExistence type="predicted"/>
<protein>
    <submittedName>
        <fullName evidence="2">Uncharacterized protein</fullName>
    </submittedName>
</protein>
<keyword evidence="1" id="KW-0732">Signal</keyword>